<dbReference type="OrthoDB" id="9811827at2"/>
<dbReference type="EMBL" id="VOOS01000005">
    <property type="protein sequence ID" value="TXB64273.1"/>
    <property type="molecule type" value="Genomic_DNA"/>
</dbReference>
<evidence type="ECO:0000256" key="5">
    <source>
        <dbReference type="SAM" id="Phobius"/>
    </source>
</evidence>
<evidence type="ECO:0000259" key="6">
    <source>
        <dbReference type="Pfam" id="PF04085"/>
    </source>
</evidence>
<protein>
    <recommendedName>
        <fullName evidence="2">Cell shape-determining protein MreC</fullName>
    </recommendedName>
    <alternativeName>
        <fullName evidence="4">Cell shape protein MreC</fullName>
    </alternativeName>
</protein>
<comment type="similarity">
    <text evidence="1">Belongs to the MreC family.</text>
</comment>
<dbReference type="GO" id="GO:0005886">
    <property type="term" value="C:plasma membrane"/>
    <property type="evidence" value="ECO:0007669"/>
    <property type="project" value="TreeGrafter"/>
</dbReference>
<evidence type="ECO:0000256" key="4">
    <source>
        <dbReference type="ARBA" id="ARBA00032089"/>
    </source>
</evidence>
<comment type="caution">
    <text evidence="7">The sequence shown here is derived from an EMBL/GenBank/DDBJ whole genome shotgun (WGS) entry which is preliminary data.</text>
</comment>
<sequence length="277" mass="31405">MRNLLRFLTKNSFIFLFVVLEVVAFGMLIQNNNYQNSKFFNSSNFLVGNLYATVNNFNDYFHLKEENQVLADQNARLQSTNVSSFMKVFGRLVQINDTTYLQNYVYSSAKVINNSTNKRQNYITLDKGGINGIRPEMGVISSKGVVGIVKNVSEHFSSVMSVLHEKNKLSAKIKKSGYFGSLVWGNNDYRIADLKDIPNHVNLAIGDTIVTSGFSSIFPENILIGTVKEFDLPEGNNFYNIKVEFSEDYKNISHVYIVRSLLKEEKELLESKNLEGG</sequence>
<feature type="transmembrane region" description="Helical" evidence="5">
    <location>
        <begin position="12"/>
        <end position="29"/>
    </location>
</feature>
<gene>
    <name evidence="7" type="primary">mreC</name>
    <name evidence="7" type="ORF">FRY74_10800</name>
</gene>
<dbReference type="InterPro" id="IPR042177">
    <property type="entry name" value="Cell/Rod_1"/>
</dbReference>
<feature type="domain" description="Rod shape-determining protein MreC beta-barrel core" evidence="6">
    <location>
        <begin position="111"/>
        <end position="258"/>
    </location>
</feature>
<evidence type="ECO:0000313" key="7">
    <source>
        <dbReference type="EMBL" id="TXB64273.1"/>
    </source>
</evidence>
<accession>A0A5C6RPY6</accession>
<name>A0A5C6RPY6_9FLAO</name>
<dbReference type="RefSeq" id="WP_147101442.1">
    <property type="nucleotide sequence ID" value="NZ_VOOS01000005.1"/>
</dbReference>
<dbReference type="InterPro" id="IPR007221">
    <property type="entry name" value="MreC"/>
</dbReference>
<dbReference type="AlphaFoldDB" id="A0A5C6RPY6"/>
<proteinExistence type="inferred from homology"/>
<dbReference type="PANTHER" id="PTHR34138:SF1">
    <property type="entry name" value="CELL SHAPE-DETERMINING PROTEIN MREC"/>
    <property type="match status" value="1"/>
</dbReference>
<dbReference type="InterPro" id="IPR055342">
    <property type="entry name" value="MreC_beta-barrel_core"/>
</dbReference>
<dbReference type="PANTHER" id="PTHR34138">
    <property type="entry name" value="CELL SHAPE-DETERMINING PROTEIN MREC"/>
    <property type="match status" value="1"/>
</dbReference>
<organism evidence="7 8">
    <name type="scientific">Vicingus serpentipes</name>
    <dbReference type="NCBI Taxonomy" id="1926625"/>
    <lineage>
        <taxon>Bacteria</taxon>
        <taxon>Pseudomonadati</taxon>
        <taxon>Bacteroidota</taxon>
        <taxon>Flavobacteriia</taxon>
        <taxon>Flavobacteriales</taxon>
        <taxon>Vicingaceae</taxon>
        <taxon>Vicingus</taxon>
    </lineage>
</organism>
<keyword evidence="5" id="KW-1133">Transmembrane helix</keyword>
<evidence type="ECO:0000256" key="1">
    <source>
        <dbReference type="ARBA" id="ARBA00009369"/>
    </source>
</evidence>
<reference evidence="7 8" key="1">
    <citation type="submission" date="2019-08" db="EMBL/GenBank/DDBJ databases">
        <title>Genome of Vicingus serpentipes NCIMB 15042.</title>
        <authorList>
            <person name="Bowman J.P."/>
        </authorList>
    </citation>
    <scope>NUCLEOTIDE SEQUENCE [LARGE SCALE GENOMIC DNA]</scope>
    <source>
        <strain evidence="7 8">NCIMB 15042</strain>
    </source>
</reference>
<keyword evidence="8" id="KW-1185">Reference proteome</keyword>
<dbReference type="Gene3D" id="2.40.10.340">
    <property type="entry name" value="Rod shape-determining protein MreC, domain 1"/>
    <property type="match status" value="1"/>
</dbReference>
<dbReference type="Pfam" id="PF04085">
    <property type="entry name" value="MreC"/>
    <property type="match status" value="1"/>
</dbReference>
<evidence type="ECO:0000313" key="8">
    <source>
        <dbReference type="Proteomes" id="UP000321721"/>
    </source>
</evidence>
<dbReference type="GO" id="GO:0008360">
    <property type="term" value="P:regulation of cell shape"/>
    <property type="evidence" value="ECO:0007669"/>
    <property type="project" value="UniProtKB-KW"/>
</dbReference>
<keyword evidence="5" id="KW-0812">Transmembrane</keyword>
<evidence type="ECO:0000256" key="3">
    <source>
        <dbReference type="ARBA" id="ARBA00022960"/>
    </source>
</evidence>
<dbReference type="Gene3D" id="2.40.10.350">
    <property type="entry name" value="Rod shape-determining protein MreC, domain 2"/>
    <property type="match status" value="1"/>
</dbReference>
<keyword evidence="3" id="KW-0133">Cell shape</keyword>
<keyword evidence="5" id="KW-0472">Membrane</keyword>
<dbReference type="Proteomes" id="UP000321721">
    <property type="component" value="Unassembled WGS sequence"/>
</dbReference>
<dbReference type="NCBIfam" id="NF010532">
    <property type="entry name" value="PRK13922.9-3"/>
    <property type="match status" value="1"/>
</dbReference>
<dbReference type="InterPro" id="IPR042175">
    <property type="entry name" value="Cell/Rod_MreC_2"/>
</dbReference>
<evidence type="ECO:0000256" key="2">
    <source>
        <dbReference type="ARBA" id="ARBA00013855"/>
    </source>
</evidence>